<organism evidence="1 2">
    <name type="scientific">Cedecea lapagei</name>
    <dbReference type="NCBI Taxonomy" id="158823"/>
    <lineage>
        <taxon>Bacteria</taxon>
        <taxon>Pseudomonadati</taxon>
        <taxon>Pseudomonadota</taxon>
        <taxon>Gammaproteobacteria</taxon>
        <taxon>Enterobacterales</taxon>
        <taxon>Enterobacteriaceae</taxon>
        <taxon>Cedecea</taxon>
    </lineage>
</organism>
<accession>A0A447V119</accession>
<dbReference type="AlphaFoldDB" id="A0A447V119"/>
<proteinExistence type="predicted"/>
<dbReference type="EMBL" id="LR134201">
    <property type="protein sequence ID" value="VEB96840.1"/>
    <property type="molecule type" value="Genomic_DNA"/>
</dbReference>
<protein>
    <submittedName>
        <fullName evidence="1">Uncharacterized protein</fullName>
    </submittedName>
</protein>
<reference evidence="1 2" key="1">
    <citation type="submission" date="2018-12" db="EMBL/GenBank/DDBJ databases">
        <authorList>
            <consortium name="Pathogen Informatics"/>
        </authorList>
    </citation>
    <scope>NUCLEOTIDE SEQUENCE [LARGE SCALE GENOMIC DNA]</scope>
    <source>
        <strain evidence="1 2">NCTC11466</strain>
    </source>
</reference>
<dbReference type="Proteomes" id="UP000274122">
    <property type="component" value="Chromosome"/>
</dbReference>
<evidence type="ECO:0000313" key="1">
    <source>
        <dbReference type="EMBL" id="VEB96840.1"/>
    </source>
</evidence>
<keyword evidence="2" id="KW-1185">Reference proteome</keyword>
<dbReference type="RefSeq" id="WP_126355928.1">
    <property type="nucleotide sequence ID" value="NZ_LR134201.1"/>
</dbReference>
<dbReference type="KEGG" id="clap:NCTC11466_01847"/>
<sequence>MSQVSSNNYPQGIIAKGHIEKDFKFNTLSGSALGTIQAQLPHLPLSNAEVQIALCFTSNAFCG</sequence>
<evidence type="ECO:0000313" key="2">
    <source>
        <dbReference type="Proteomes" id="UP000274122"/>
    </source>
</evidence>
<name>A0A447V119_9ENTR</name>
<gene>
    <name evidence="1" type="ORF">NCTC11466_01847</name>
</gene>